<name>A0ABY2X4P9_9RHOB</name>
<evidence type="ECO:0000313" key="2">
    <source>
        <dbReference type="Proteomes" id="UP001193035"/>
    </source>
</evidence>
<dbReference type="Proteomes" id="UP001193035">
    <property type="component" value="Unassembled WGS sequence"/>
</dbReference>
<proteinExistence type="predicted"/>
<reference evidence="1 2" key="1">
    <citation type="submission" date="2019-05" db="EMBL/GenBank/DDBJ databases">
        <title>Ruegeria sp. nov., isolated from tidal flat.</title>
        <authorList>
            <person name="Kim W."/>
        </authorList>
    </citation>
    <scope>NUCLEOTIDE SEQUENCE [LARGE SCALE GENOMIC DNA]</scope>
    <source>
        <strain evidence="1 2">CAU 1488</strain>
    </source>
</reference>
<protein>
    <submittedName>
        <fullName evidence="1">Uncharacterized protein</fullName>
    </submittedName>
</protein>
<dbReference type="EMBL" id="VCPD01000001">
    <property type="protein sequence ID" value="TMV10078.1"/>
    <property type="molecule type" value="Genomic_DNA"/>
</dbReference>
<accession>A0ABY2X4P9</accession>
<organism evidence="1 2">
    <name type="scientific">Ruegeria sediminis</name>
    <dbReference type="NCBI Taxonomy" id="2583820"/>
    <lineage>
        <taxon>Bacteria</taxon>
        <taxon>Pseudomonadati</taxon>
        <taxon>Pseudomonadota</taxon>
        <taxon>Alphaproteobacteria</taxon>
        <taxon>Rhodobacterales</taxon>
        <taxon>Roseobacteraceae</taxon>
        <taxon>Ruegeria</taxon>
    </lineage>
</organism>
<comment type="caution">
    <text evidence="1">The sequence shown here is derived from an EMBL/GenBank/DDBJ whole genome shotgun (WGS) entry which is preliminary data.</text>
</comment>
<sequence length="150" mass="15564">MSAATNRGGAAIGRISDLNPVEAGAVLYLRLWSDGAPGRAEMARDFAIALGADGGRSALAILDQIFGLCALHGRRPLIRHGSGCVCLGADENCFAQMIAAAAEGEHDDALMMALLIVRPDLAPALVALSEQFGLMLRRMAGRCAAPAVVH</sequence>
<dbReference type="RefSeq" id="WP_138840136.1">
    <property type="nucleotide sequence ID" value="NZ_VCPD01000001.1"/>
</dbReference>
<gene>
    <name evidence="1" type="ORF">FGK63_03175</name>
</gene>
<keyword evidence="2" id="KW-1185">Reference proteome</keyword>
<evidence type="ECO:0000313" key="1">
    <source>
        <dbReference type="EMBL" id="TMV10078.1"/>
    </source>
</evidence>